<proteinExistence type="predicted"/>
<dbReference type="InterPro" id="IPR005122">
    <property type="entry name" value="Uracil-DNA_glycosylase-like"/>
</dbReference>
<reference evidence="9 10" key="1">
    <citation type="submission" date="2023-01" db="EMBL/GenBank/DDBJ databases">
        <title>Sporosarcina sp. nov., isolated from Korean tranditional fermented seafood 'Jeotgal'.</title>
        <authorList>
            <person name="Yang A.-I."/>
        </authorList>
    </citation>
    <scope>NUCLEOTIDE SEQUENCE [LARGE SCALE GENOMIC DNA]</scope>
    <source>
        <strain evidence="9 10">B2O-1</strain>
    </source>
</reference>
<evidence type="ECO:0000313" key="9">
    <source>
        <dbReference type="EMBL" id="WOV83992.1"/>
    </source>
</evidence>
<keyword evidence="2" id="KW-0479">Metal-binding</keyword>
<dbReference type="SUPFAM" id="SSF52141">
    <property type="entry name" value="Uracil-DNA glycosylase-like"/>
    <property type="match status" value="1"/>
</dbReference>
<dbReference type="RefSeq" id="WP_323691675.1">
    <property type="nucleotide sequence ID" value="NZ_CP116341.1"/>
</dbReference>
<keyword evidence="4" id="KW-0378">Hydrolase</keyword>
<keyword evidence="5" id="KW-0408">Iron</keyword>
<keyword evidence="7" id="KW-0234">DNA repair</keyword>
<evidence type="ECO:0000256" key="5">
    <source>
        <dbReference type="ARBA" id="ARBA00023004"/>
    </source>
</evidence>
<organism evidence="9 10">
    <name type="scientific">Sporosarcina jeotgali</name>
    <dbReference type="NCBI Taxonomy" id="3020056"/>
    <lineage>
        <taxon>Bacteria</taxon>
        <taxon>Bacillati</taxon>
        <taxon>Bacillota</taxon>
        <taxon>Bacilli</taxon>
        <taxon>Bacillales</taxon>
        <taxon>Caryophanaceae</taxon>
        <taxon>Sporosarcina</taxon>
    </lineage>
</organism>
<feature type="domain" description="Uracil-DNA glycosylase-like" evidence="8">
    <location>
        <begin position="31"/>
        <end position="210"/>
    </location>
</feature>
<dbReference type="InterPro" id="IPR051536">
    <property type="entry name" value="UDG_Type-4/5"/>
</dbReference>
<protein>
    <submittedName>
        <fullName evidence="9">Uracil-DNA glycosylase</fullName>
    </submittedName>
</protein>
<dbReference type="Proteomes" id="UP001303532">
    <property type="component" value="Chromosome"/>
</dbReference>
<evidence type="ECO:0000256" key="1">
    <source>
        <dbReference type="ARBA" id="ARBA00022485"/>
    </source>
</evidence>
<dbReference type="PANTHER" id="PTHR33693:SF1">
    <property type="entry name" value="TYPE-4 URACIL-DNA GLYCOSYLASE"/>
    <property type="match status" value="1"/>
</dbReference>
<dbReference type="CDD" id="cd10030">
    <property type="entry name" value="UDG-F4_TTUDGA_SPO1dp_like"/>
    <property type="match status" value="1"/>
</dbReference>
<evidence type="ECO:0000259" key="8">
    <source>
        <dbReference type="SMART" id="SM00986"/>
    </source>
</evidence>
<dbReference type="PANTHER" id="PTHR33693">
    <property type="entry name" value="TYPE-5 URACIL-DNA GLYCOSYLASE"/>
    <property type="match status" value="1"/>
</dbReference>
<keyword evidence="10" id="KW-1185">Reference proteome</keyword>
<evidence type="ECO:0000256" key="7">
    <source>
        <dbReference type="ARBA" id="ARBA00023204"/>
    </source>
</evidence>
<dbReference type="EMBL" id="CP116341">
    <property type="protein sequence ID" value="WOV83992.1"/>
    <property type="molecule type" value="Genomic_DNA"/>
</dbReference>
<dbReference type="Pfam" id="PF03167">
    <property type="entry name" value="UDG"/>
    <property type="match status" value="1"/>
</dbReference>
<evidence type="ECO:0000256" key="6">
    <source>
        <dbReference type="ARBA" id="ARBA00023014"/>
    </source>
</evidence>
<accession>A0ABZ0KU71</accession>
<evidence type="ECO:0000256" key="3">
    <source>
        <dbReference type="ARBA" id="ARBA00022763"/>
    </source>
</evidence>
<evidence type="ECO:0000256" key="4">
    <source>
        <dbReference type="ARBA" id="ARBA00022801"/>
    </source>
</evidence>
<dbReference type="SMART" id="SM00986">
    <property type="entry name" value="UDG"/>
    <property type="match status" value="1"/>
</dbReference>
<dbReference type="InterPro" id="IPR036895">
    <property type="entry name" value="Uracil-DNA_glycosylase-like_sf"/>
</dbReference>
<name>A0ABZ0KU71_9BACL</name>
<gene>
    <name evidence="9" type="ORF">PGH26_14150</name>
</gene>
<keyword evidence="6" id="KW-0411">Iron-sulfur</keyword>
<evidence type="ECO:0000256" key="2">
    <source>
        <dbReference type="ARBA" id="ARBA00022723"/>
    </source>
</evidence>
<sequence>MDNSQPFRIPEFVADLGKKRIEGFPVEGFVYGEGPRHPKLMLIGEAPGETEALGGIPFTGRAGKELMKSLDSIGLTREDVYITSAVRSRPYRYGHRNERDGTLTERKYNRPPTKHEILAHAPLLDYEIANVQPELIVTLGNVSLQRLVGKHAKVTEMHGKPLSQSVHFLRDLEDVKYELTDELYTIVPTFHPASIFYRPSHRPSLESDWLEIGRILQERNEQKQSSETISESRNIDGT</sequence>
<evidence type="ECO:0000313" key="10">
    <source>
        <dbReference type="Proteomes" id="UP001303532"/>
    </source>
</evidence>
<keyword evidence="1" id="KW-0004">4Fe-4S</keyword>
<dbReference type="Gene3D" id="3.40.470.10">
    <property type="entry name" value="Uracil-DNA glycosylase-like domain"/>
    <property type="match status" value="1"/>
</dbReference>
<dbReference type="SMART" id="SM00987">
    <property type="entry name" value="UreE_C"/>
    <property type="match status" value="1"/>
</dbReference>
<keyword evidence="3" id="KW-0227">DNA damage</keyword>